<feature type="signal peptide" evidence="2">
    <location>
        <begin position="1"/>
        <end position="23"/>
    </location>
</feature>
<evidence type="ECO:0000256" key="1">
    <source>
        <dbReference type="SAM" id="MobiDB-lite"/>
    </source>
</evidence>
<feature type="compositionally biased region" description="Basic and acidic residues" evidence="1">
    <location>
        <begin position="84"/>
        <end position="114"/>
    </location>
</feature>
<dbReference type="EMBL" id="DSOK01000344">
    <property type="protein sequence ID" value="HEN16254.1"/>
    <property type="molecule type" value="Genomic_DNA"/>
</dbReference>
<feature type="region of interest" description="Disordered" evidence="1">
    <location>
        <begin position="78"/>
        <end position="142"/>
    </location>
</feature>
<feature type="compositionally biased region" description="Low complexity" evidence="1">
    <location>
        <begin position="31"/>
        <end position="53"/>
    </location>
</feature>
<evidence type="ECO:0000256" key="2">
    <source>
        <dbReference type="SAM" id="SignalP"/>
    </source>
</evidence>
<feature type="chain" id="PRO_5028080115" evidence="2">
    <location>
        <begin position="24"/>
        <end position="142"/>
    </location>
</feature>
<protein>
    <submittedName>
        <fullName evidence="3">Uncharacterized protein</fullName>
    </submittedName>
</protein>
<proteinExistence type="predicted"/>
<evidence type="ECO:0000313" key="3">
    <source>
        <dbReference type="EMBL" id="HEN16254.1"/>
    </source>
</evidence>
<comment type="caution">
    <text evidence="3">The sequence shown here is derived from an EMBL/GenBank/DDBJ whole genome shotgun (WGS) entry which is preliminary data.</text>
</comment>
<keyword evidence="2" id="KW-0732">Signal</keyword>
<organism evidence="3">
    <name type="scientific">Schlesneria paludicola</name>
    <dbReference type="NCBI Taxonomy" id="360056"/>
    <lineage>
        <taxon>Bacteria</taxon>
        <taxon>Pseudomonadati</taxon>
        <taxon>Planctomycetota</taxon>
        <taxon>Planctomycetia</taxon>
        <taxon>Planctomycetales</taxon>
        <taxon>Planctomycetaceae</taxon>
        <taxon>Schlesneria</taxon>
    </lineage>
</organism>
<dbReference type="AlphaFoldDB" id="A0A7C2P163"/>
<feature type="compositionally biased region" description="Basic residues" evidence="1">
    <location>
        <begin position="115"/>
        <end position="134"/>
    </location>
</feature>
<accession>A0A7C2P163</accession>
<feature type="region of interest" description="Disordered" evidence="1">
    <location>
        <begin position="24"/>
        <end position="60"/>
    </location>
</feature>
<gene>
    <name evidence="3" type="ORF">ENQ76_12400</name>
</gene>
<sequence length="142" mass="15144">MRALVPILAAACLTGLTATDAFAQSGGGKGRSSAAAPTTNPTGNPPARGTGAPWDRSGQSRADWLLAQRLSVIDHVRNVATKNGNDRLKQQADRLEDLARDQHARRIGDYDDHGHHHGHGNGHHHHHHHGHGHGHCPDPATP</sequence>
<reference evidence="3" key="1">
    <citation type="journal article" date="2020" name="mSystems">
        <title>Genome- and Community-Level Interaction Insights into Carbon Utilization and Element Cycling Functions of Hydrothermarchaeota in Hydrothermal Sediment.</title>
        <authorList>
            <person name="Zhou Z."/>
            <person name="Liu Y."/>
            <person name="Xu W."/>
            <person name="Pan J."/>
            <person name="Luo Z.H."/>
            <person name="Li M."/>
        </authorList>
    </citation>
    <scope>NUCLEOTIDE SEQUENCE [LARGE SCALE GENOMIC DNA]</scope>
    <source>
        <strain evidence="3">SpSt-339</strain>
    </source>
</reference>
<name>A0A7C2P163_9PLAN</name>